<dbReference type="EMBL" id="CP142727">
    <property type="protein sequence ID" value="WUR02599.1"/>
    <property type="molecule type" value="Genomic_DNA"/>
</dbReference>
<gene>
    <name evidence="1" type="ORF">VNE69_02124</name>
</gene>
<dbReference type="Proteomes" id="UP001334084">
    <property type="component" value="Chromosome 2"/>
</dbReference>
<keyword evidence="2" id="KW-1185">Reference proteome</keyword>
<protein>
    <recommendedName>
        <fullName evidence="3">Cullin family profile domain-containing protein</fullName>
    </recommendedName>
</protein>
<dbReference type="InterPro" id="IPR016159">
    <property type="entry name" value="Cullin_repeat-like_dom_sf"/>
</dbReference>
<evidence type="ECO:0000313" key="1">
    <source>
        <dbReference type="EMBL" id="WUR02599.1"/>
    </source>
</evidence>
<dbReference type="SUPFAM" id="SSF74788">
    <property type="entry name" value="Cullin repeat-like"/>
    <property type="match status" value="1"/>
</dbReference>
<organism evidence="1 2">
    <name type="scientific">Vairimorpha necatrix</name>
    <dbReference type="NCBI Taxonomy" id="6039"/>
    <lineage>
        <taxon>Eukaryota</taxon>
        <taxon>Fungi</taxon>
        <taxon>Fungi incertae sedis</taxon>
        <taxon>Microsporidia</taxon>
        <taxon>Nosematidae</taxon>
        <taxon>Vairimorpha</taxon>
    </lineage>
</organism>
<evidence type="ECO:0000313" key="2">
    <source>
        <dbReference type="Proteomes" id="UP001334084"/>
    </source>
</evidence>
<dbReference type="KEGG" id="vnx:VNE69_02124"/>
<dbReference type="RefSeq" id="XP_065328744.1">
    <property type="nucleotide sequence ID" value="XM_065472673.1"/>
</dbReference>
<dbReference type="InterPro" id="IPR036317">
    <property type="entry name" value="Cullin_homology_sf"/>
</dbReference>
<accession>A0AAX4J9G8</accession>
<name>A0AAX4J9G8_9MICR</name>
<reference evidence="1" key="1">
    <citation type="journal article" date="2024" name="BMC Genomics">
        <title>Functional annotation of a divergent genome using sequence and structure-based similarity.</title>
        <authorList>
            <person name="Svedberg D."/>
            <person name="Winiger R.R."/>
            <person name="Berg A."/>
            <person name="Sharma H."/>
            <person name="Tellgren-Roth C."/>
            <person name="Debrunner-Vossbrinck B.A."/>
            <person name="Vossbrinck C.R."/>
            <person name="Barandun J."/>
        </authorList>
    </citation>
    <scope>NUCLEOTIDE SEQUENCE</scope>
    <source>
        <strain evidence="1">Illinois isolate</strain>
    </source>
</reference>
<dbReference type="GeneID" id="90540414"/>
<dbReference type="SUPFAM" id="SSF75632">
    <property type="entry name" value="Cullin homology domain"/>
    <property type="match status" value="1"/>
</dbReference>
<dbReference type="AlphaFoldDB" id="A0AAX4J9G8"/>
<evidence type="ECO:0008006" key="3">
    <source>
        <dbReference type="Google" id="ProtNLM"/>
    </source>
</evidence>
<proteinExistence type="predicted"/>
<sequence length="696" mass="83398">MKDLENLTLKMLKTSDSFTSNDFIKSYNIIYLHCTEKTQSYEIKGALIYDLLKKVLSEYFKSLRPISSLQGFFLLNIKLEKSFILINRVYYYLERFYINCNIKKRGSNVVHLNTLFYNLLYNNFMYSRITNIEEYFIYEIETLRKSNKLENMEELKKSVTFLKDLFFYSENLEEYEKFLEIYFKSFKICKDDDIEKLISKTNRELEIAKELFESSDREFYSEIVKLISKNFKKLLNWFFNNKKIPREQNLKSNDINSVNTKNHVVNNNEQNKVDNSNVTNYTRFYANNTKFIENYKKIENILFYMEENYISIFFKKLELHILTHLEFLKDPEKIFKFFLLFFENFKFKNLKIDTFQLNIEKKIVELLSNTENLPNYFSNWINQKEDFDEQLNYTFYLINKLNQKNLIINKLCHDCLERIINDTTKIDQELQLFRVCEIYCGSSSVSWLILILQNYNSPIEQSFGLSGQNENFLTELRLITKGFCNIEINSINLHPKLSALQDILVKRFYLKFPRSEISCSFRASFIIFEFLGINFRLSADKVSLLMYFSEENLIKKVKNLSKDPNFEENIDFLEKHGFIRRETNKIFINSDLEILKDKCKILNKKIKNEEEFDSIDLFDYKIQDEVKLDSEINNNSLVEFAVDSQIMKFMKKHKKSTIKEISGSLDFEDSDLRGILQRLMSKGYLHMKNNNIEYIP</sequence>